<sequence>MAFWPRFNKKQLTNPDLLVAAVCWKYLYSSNLLLTDQPIKEGHFINTITDSFLSYVLQILCFRQLIKFRKFLCGLIFRSVIHFVPMRGDHSHGV</sequence>
<comment type="caution">
    <text evidence="1">The sequence shown here is derived from an EMBL/GenBank/DDBJ whole genome shotgun (WGS) entry which is preliminary data.</text>
</comment>
<organism evidence="1 2">
    <name type="scientific">Caerostris extrusa</name>
    <name type="common">Bark spider</name>
    <name type="synonym">Caerostris bankana</name>
    <dbReference type="NCBI Taxonomy" id="172846"/>
    <lineage>
        <taxon>Eukaryota</taxon>
        <taxon>Metazoa</taxon>
        <taxon>Ecdysozoa</taxon>
        <taxon>Arthropoda</taxon>
        <taxon>Chelicerata</taxon>
        <taxon>Arachnida</taxon>
        <taxon>Araneae</taxon>
        <taxon>Araneomorphae</taxon>
        <taxon>Entelegynae</taxon>
        <taxon>Araneoidea</taxon>
        <taxon>Araneidae</taxon>
        <taxon>Caerostris</taxon>
    </lineage>
</organism>
<gene>
    <name evidence="1" type="ORF">CEXT_167681</name>
</gene>
<dbReference type="Proteomes" id="UP001054945">
    <property type="component" value="Unassembled WGS sequence"/>
</dbReference>
<keyword evidence="2" id="KW-1185">Reference proteome</keyword>
<evidence type="ECO:0000313" key="2">
    <source>
        <dbReference type="Proteomes" id="UP001054945"/>
    </source>
</evidence>
<proteinExistence type="predicted"/>
<reference evidence="1 2" key="1">
    <citation type="submission" date="2021-06" db="EMBL/GenBank/DDBJ databases">
        <title>Caerostris extrusa draft genome.</title>
        <authorList>
            <person name="Kono N."/>
            <person name="Arakawa K."/>
        </authorList>
    </citation>
    <scope>NUCLEOTIDE SEQUENCE [LARGE SCALE GENOMIC DNA]</scope>
</reference>
<protein>
    <submittedName>
        <fullName evidence="1">Uncharacterized protein</fullName>
    </submittedName>
</protein>
<name>A0AAV4VYF0_CAEEX</name>
<dbReference type="AlphaFoldDB" id="A0AAV4VYF0"/>
<evidence type="ECO:0000313" key="1">
    <source>
        <dbReference type="EMBL" id="GIY75505.1"/>
    </source>
</evidence>
<accession>A0AAV4VYF0</accession>
<dbReference type="EMBL" id="BPLR01015351">
    <property type="protein sequence ID" value="GIY75505.1"/>
    <property type="molecule type" value="Genomic_DNA"/>
</dbReference>